<name>A0A5J5DW09_9BIFI</name>
<protein>
    <submittedName>
        <fullName evidence="6">DUF881 domain-containing protein</fullName>
    </submittedName>
</protein>
<dbReference type="GO" id="GO:0005886">
    <property type="term" value="C:plasma membrane"/>
    <property type="evidence" value="ECO:0007669"/>
    <property type="project" value="TreeGrafter"/>
</dbReference>
<evidence type="ECO:0000313" key="5">
    <source>
        <dbReference type="EMBL" id="KAA8821109.1"/>
    </source>
</evidence>
<keyword evidence="4" id="KW-0812">Transmembrane</keyword>
<comment type="caution">
    <text evidence="6">The sequence shown here is derived from an EMBL/GenBank/DDBJ whole genome shotgun (WGS) entry which is preliminary data.</text>
</comment>
<comment type="similarity">
    <text evidence="1">Belongs to the UPF0749 family.</text>
</comment>
<evidence type="ECO:0000313" key="8">
    <source>
        <dbReference type="Proteomes" id="UP000374630"/>
    </source>
</evidence>
<dbReference type="RefSeq" id="WP_150353818.1">
    <property type="nucleotide sequence ID" value="NZ_RZNZ01000005.1"/>
</dbReference>
<keyword evidence="8" id="KW-1185">Reference proteome</keyword>
<evidence type="ECO:0000256" key="4">
    <source>
        <dbReference type="SAM" id="Phobius"/>
    </source>
</evidence>
<evidence type="ECO:0000256" key="3">
    <source>
        <dbReference type="SAM" id="MobiDB-lite"/>
    </source>
</evidence>
<feature type="compositionally biased region" description="Polar residues" evidence="3">
    <location>
        <begin position="263"/>
        <end position="277"/>
    </location>
</feature>
<reference evidence="7 8" key="1">
    <citation type="journal article" date="2019" name="Syst. Appl. Microbiol.">
        <title>Characterization of Bifidobacterium species in feaces of the Egyptian fruit bat: Description of B. vespertilionis sp. nov. and B. rousetti sp. nov.</title>
        <authorList>
            <person name="Modesto M."/>
            <person name="Satti M."/>
            <person name="Watanabe K."/>
            <person name="Puglisi E."/>
            <person name="Morelli L."/>
            <person name="Huang C.-H."/>
            <person name="Liou J.-S."/>
            <person name="Miyashita M."/>
            <person name="Tamura T."/>
            <person name="Saito S."/>
            <person name="Mori K."/>
            <person name="Huang L."/>
            <person name="Sciavilla P."/>
            <person name="Sandri C."/>
            <person name="Spiezio C."/>
            <person name="Vitali F."/>
            <person name="Cavalieri D."/>
            <person name="Perpetuini G."/>
            <person name="Tofalo R."/>
            <person name="Bonetti A."/>
            <person name="Arita M."/>
            <person name="Mattarelli P."/>
        </authorList>
    </citation>
    <scope>NUCLEOTIDE SEQUENCE [LARGE SCALE GENOMIC DNA]</scope>
    <source>
        <strain evidence="5 8">RST16</strain>
        <strain evidence="6 7">RST8</strain>
    </source>
</reference>
<evidence type="ECO:0000256" key="2">
    <source>
        <dbReference type="SAM" id="Coils"/>
    </source>
</evidence>
<keyword evidence="4" id="KW-0472">Membrane</keyword>
<feature type="region of interest" description="Disordered" evidence="3">
    <location>
        <begin position="244"/>
        <end position="277"/>
    </location>
</feature>
<feature type="transmembrane region" description="Helical" evidence="4">
    <location>
        <begin position="20"/>
        <end position="39"/>
    </location>
</feature>
<feature type="compositionally biased region" description="Gly residues" evidence="3">
    <location>
        <begin position="251"/>
        <end position="260"/>
    </location>
</feature>
<keyword evidence="4" id="KW-1133">Transmembrane helix</keyword>
<dbReference type="InterPro" id="IPR010273">
    <property type="entry name" value="DUF881"/>
</dbReference>
<sequence length="277" mass="29481">MAARRKTGRHGVRRSWPTTVSIVLILALTGWLLTVNVRINRTAYDTSDTAGLVEEQTNRMQQLSGEVNDLSSQIDTLQGLISDSSTTGSSANDAGSGTMLAALTGPGITVTLDDSPLREQAANDPKNVDAYVIHQQDIEAVVNALWNGGAEAMMIMDQRVLASTAVRCVGNTLLLEDKKYAPPYTVSAIGPSKTMIAALNNSEAIKIYKEYVKVYGLGWKVQTVDSLDFPKTSSQLQQLKYATVAESAQPGGSGDQGSGDQGAQTNQSAQGTQKGDQ</sequence>
<dbReference type="Gene3D" id="3.30.70.1880">
    <property type="entry name" value="Protein of unknown function DUF881"/>
    <property type="match status" value="1"/>
</dbReference>
<dbReference type="PANTHER" id="PTHR37313:SF4">
    <property type="entry name" value="CONSERVED MEMBRANE PROTEIN-RELATED"/>
    <property type="match status" value="1"/>
</dbReference>
<evidence type="ECO:0000313" key="7">
    <source>
        <dbReference type="Proteomes" id="UP000345527"/>
    </source>
</evidence>
<dbReference type="Proteomes" id="UP000345527">
    <property type="component" value="Unassembled WGS sequence"/>
</dbReference>
<proteinExistence type="inferred from homology"/>
<evidence type="ECO:0000256" key="1">
    <source>
        <dbReference type="ARBA" id="ARBA00009108"/>
    </source>
</evidence>
<dbReference type="PANTHER" id="PTHR37313">
    <property type="entry name" value="UPF0749 PROTEIN RV1825"/>
    <property type="match status" value="1"/>
</dbReference>
<feature type="coiled-coil region" evidence="2">
    <location>
        <begin position="53"/>
        <end position="80"/>
    </location>
</feature>
<dbReference type="EMBL" id="RZNZ01000005">
    <property type="protein sequence ID" value="KAA8821109.1"/>
    <property type="molecule type" value="Genomic_DNA"/>
</dbReference>
<gene>
    <name evidence="6" type="ORF">EM848_04875</name>
    <name evidence="5" type="ORF">EMO90_04795</name>
</gene>
<organism evidence="6 7">
    <name type="scientific">Bifidobacterium vespertilionis</name>
    <dbReference type="NCBI Taxonomy" id="2562524"/>
    <lineage>
        <taxon>Bacteria</taxon>
        <taxon>Bacillati</taxon>
        <taxon>Actinomycetota</taxon>
        <taxon>Actinomycetes</taxon>
        <taxon>Bifidobacteriales</taxon>
        <taxon>Bifidobacteriaceae</taxon>
        <taxon>Bifidobacterium</taxon>
    </lineage>
</organism>
<dbReference type="Pfam" id="PF05949">
    <property type="entry name" value="DUF881"/>
    <property type="match status" value="1"/>
</dbReference>
<dbReference type="AlphaFoldDB" id="A0A5J5DW09"/>
<dbReference type="OrthoDB" id="3214641at2"/>
<dbReference type="EMBL" id="RZOA01000007">
    <property type="protein sequence ID" value="KAA8823659.1"/>
    <property type="molecule type" value="Genomic_DNA"/>
</dbReference>
<dbReference type="Proteomes" id="UP000374630">
    <property type="component" value="Unassembled WGS sequence"/>
</dbReference>
<keyword evidence="2" id="KW-0175">Coiled coil</keyword>
<accession>A0A5J5DW09</accession>
<evidence type="ECO:0000313" key="6">
    <source>
        <dbReference type="EMBL" id="KAA8823659.1"/>
    </source>
</evidence>